<accession>A0A4S3AZQ8</accession>
<reference evidence="1 2" key="1">
    <citation type="submission" date="2019-01" db="EMBL/GenBank/DDBJ databases">
        <title>Vagococcus silagei sp. nov. isolated from brewer's grain.</title>
        <authorList>
            <person name="Guu J.-R."/>
        </authorList>
    </citation>
    <scope>NUCLEOTIDE SEQUENCE [LARGE SCALE GENOMIC DNA]</scope>
    <source>
        <strain evidence="1 2">2B-2</strain>
    </source>
</reference>
<evidence type="ECO:0000313" key="2">
    <source>
        <dbReference type="Proteomes" id="UP000310506"/>
    </source>
</evidence>
<gene>
    <name evidence="1" type="ORF">ESZ54_11590</name>
</gene>
<dbReference type="Proteomes" id="UP000310506">
    <property type="component" value="Unassembled WGS sequence"/>
</dbReference>
<proteinExistence type="predicted"/>
<dbReference type="OrthoDB" id="2259104at2"/>
<dbReference type="EMBL" id="SDGV01000032">
    <property type="protein sequence ID" value="THB60231.1"/>
    <property type="molecule type" value="Genomic_DNA"/>
</dbReference>
<comment type="caution">
    <text evidence="1">The sequence shown here is derived from an EMBL/GenBank/DDBJ whole genome shotgun (WGS) entry which is preliminary data.</text>
</comment>
<evidence type="ECO:0000313" key="1">
    <source>
        <dbReference type="EMBL" id="THB60231.1"/>
    </source>
</evidence>
<name>A0A4S3AZQ8_9ENTE</name>
<protein>
    <submittedName>
        <fullName evidence="1">Uncharacterized protein</fullName>
    </submittedName>
</protein>
<organism evidence="1 2">
    <name type="scientific">Vagococcus silagei</name>
    <dbReference type="NCBI Taxonomy" id="2508885"/>
    <lineage>
        <taxon>Bacteria</taxon>
        <taxon>Bacillati</taxon>
        <taxon>Bacillota</taxon>
        <taxon>Bacilli</taxon>
        <taxon>Lactobacillales</taxon>
        <taxon>Enterococcaceae</taxon>
        <taxon>Vagococcus</taxon>
    </lineage>
</organism>
<sequence length="571" mass="68387">MRKQTLSFNCTLVEKEQEKNVETVTLTPEFHNRITELEDEYDQIIQKKNEVQETLIHELYSEKKEIVGEFEQIKINSEFSKNDIFYYKKWLTTLDKQNETFQKEVEHHINRIQKMSQELCRIDEATEKLVTRINRIERILKTDQEKFANSDSFSESTISLIESISHRRIKLEELKMDKKKIIERRHVFEAYFNKEKEDIDQLIGVLKDFDSVNQLKKNELLDIVHQKEEILHQTDEKTTVLKAQKKYIERKLFELNGNSKGIMSNILKNEMYVIATEELPNDLNQNEADSIQAWNNLLQLNNNIKIATLDFDSAIMMTTINYKQLGWLPQNVRIYNLFNDLLGINKQRPVVKKSMSKQKEGLQPFFAKEENGLKYYYDDKEKTTLTVREQTENNLEYFHFVKQGKHYVEVYNHGYLVMVRESSNGNEEIQRYYNSEEKEELTIKVSNNELEYIRYQEIYFHTYQELLIHWLVNFVEKNSVINLIVDETSPLFNDMDLFKQNGINIVPFLQSTEITKNVRELLNRHKFSELFVLNRKVFNELEPYIEEDCLIRTLEEHQQYQNYQQIVVDSY</sequence>
<keyword evidence="2" id="KW-1185">Reference proteome</keyword>
<dbReference type="RefSeq" id="WP_136137817.1">
    <property type="nucleotide sequence ID" value="NZ_SDGV01000032.1"/>
</dbReference>
<dbReference type="AlphaFoldDB" id="A0A4S3AZQ8"/>